<comment type="pathway">
    <text evidence="14">Cell wall biogenesis; peptidoglycan biosynthesis.</text>
</comment>
<evidence type="ECO:0000256" key="3">
    <source>
        <dbReference type="ARBA" id="ARBA00022475"/>
    </source>
</evidence>
<dbReference type="PANTHER" id="PTHR30627:SF2">
    <property type="entry name" value="PEPTIDOGLYCAN D,D-TRANSPEPTIDASE MRDA"/>
    <property type="match status" value="1"/>
</dbReference>
<evidence type="ECO:0000256" key="13">
    <source>
        <dbReference type="ARBA" id="ARBA00023316"/>
    </source>
</evidence>
<feature type="active site" description="Acyl-ester intermediate" evidence="14">
    <location>
        <position position="335"/>
    </location>
</feature>
<keyword evidence="4 14" id="KW-0997">Cell inner membrane</keyword>
<dbReference type="PANTHER" id="PTHR30627">
    <property type="entry name" value="PEPTIDOGLYCAN D,D-TRANSPEPTIDASE"/>
    <property type="match status" value="1"/>
</dbReference>
<dbReference type="Proteomes" id="UP000651208">
    <property type="component" value="Unassembled WGS sequence"/>
</dbReference>
<proteinExistence type="inferred from homology"/>
<comment type="caution">
    <text evidence="14">Lacks conserved residue(s) required for the propagation of feature annotation.</text>
</comment>
<evidence type="ECO:0000256" key="4">
    <source>
        <dbReference type="ARBA" id="ARBA00022519"/>
    </source>
</evidence>
<dbReference type="HAMAP" id="MF_02081">
    <property type="entry name" value="MrdA_transpept"/>
    <property type="match status" value="1"/>
</dbReference>
<feature type="domain" description="Penicillin-binding protein transpeptidase" evidence="15">
    <location>
        <begin position="277"/>
        <end position="623"/>
    </location>
</feature>
<dbReference type="InterPro" id="IPR005311">
    <property type="entry name" value="PBP_dimer"/>
</dbReference>
<feature type="transmembrane region" description="Helical" evidence="14">
    <location>
        <begin position="21"/>
        <end position="47"/>
    </location>
</feature>
<evidence type="ECO:0000256" key="8">
    <source>
        <dbReference type="ARBA" id="ARBA00022801"/>
    </source>
</evidence>
<dbReference type="InterPro" id="IPR001460">
    <property type="entry name" value="PCN-bd_Tpept"/>
</dbReference>
<dbReference type="InterPro" id="IPR050515">
    <property type="entry name" value="Beta-lactam/transpept"/>
</dbReference>
<dbReference type="Pfam" id="PF00905">
    <property type="entry name" value="Transpeptidase"/>
    <property type="match status" value="1"/>
</dbReference>
<accession>A0ABR7R0B9</accession>
<dbReference type="Pfam" id="PF03717">
    <property type="entry name" value="PBP_dimer"/>
    <property type="match status" value="1"/>
</dbReference>
<sequence length="646" mass="73410">MQQYKRYQRTKFRDHSAEANLFLRRAIIAFSVIIILVIILLVMLAHLQIFSYGYYNTKSNNNRIEIIPIPPNRGMIYDRNGIALATNNTIYQLNIIPDKISNLNEQLEQLKPMVNLTDEDIENFQKERLNYKSHRAVPLKYNLTSKEINQFVVNQHLYPYITITGTQHRYYPYGQTLTHVLGYVSKINSVDKARLEEQNKLTDYVGTNNIGKIGIERFYEDVLHGQPGYEEVEVNNRGRIVRLLNHHDPKAGDDIYLTIDLNLQLYIQQLLADKRAAVVALDPNNGEVLALVSSPSYDPNLFVDGITSDKYKSLLNDPKKPLFNRAMLGSYPPASTVKPFLTVSALSEGVITPKTVIHDPGYWQLPGTTKRYRDWLRWGHGKVDAVKSIEESVDTFYYQVAYDMGIDRINDWMKKFGYGSRSGIDISQNEESKAVLPNREWKKNRYKQNWLQGDTIPVGIGQGYWTATPLQMAKALTILVNEGIVYTPHLLLQKKSDLLDDTLSKPDKTLPIEDASLANLVNKNSWKIAKEGMYKVMFGSKGTARKVYADAQFKAAGKSGTAQVYGLRNDEIYNADRIPEHLRDHALFIAYAPFDKPKIVLAIVLENGGGGSSNGGAVAKRILNYYLLGDESTDLNESDSLRRRDD</sequence>
<keyword evidence="18" id="KW-1185">Reference proteome</keyword>
<evidence type="ECO:0000256" key="12">
    <source>
        <dbReference type="ARBA" id="ARBA00023136"/>
    </source>
</evidence>
<evidence type="ECO:0000313" key="17">
    <source>
        <dbReference type="EMBL" id="MBC9131908.1"/>
    </source>
</evidence>
<keyword evidence="8 14" id="KW-0378">Hydrolase</keyword>
<dbReference type="InterPro" id="IPR036138">
    <property type="entry name" value="PBP_dimer_sf"/>
</dbReference>
<evidence type="ECO:0000256" key="11">
    <source>
        <dbReference type="ARBA" id="ARBA00022989"/>
    </source>
</evidence>
<evidence type="ECO:0000256" key="5">
    <source>
        <dbReference type="ARBA" id="ARBA00022645"/>
    </source>
</evidence>
<evidence type="ECO:0000259" key="16">
    <source>
        <dbReference type="Pfam" id="PF03717"/>
    </source>
</evidence>
<keyword evidence="3 14" id="KW-1003">Cell membrane</keyword>
<keyword evidence="12 14" id="KW-0472">Membrane</keyword>
<keyword evidence="6 14" id="KW-0645">Protease</keyword>
<evidence type="ECO:0000256" key="2">
    <source>
        <dbReference type="ARBA" id="ARBA00004236"/>
    </source>
</evidence>
<organism evidence="17 18">
    <name type="scientific">Frischella japonica</name>
    <dbReference type="NCBI Taxonomy" id="2741544"/>
    <lineage>
        <taxon>Bacteria</taxon>
        <taxon>Pseudomonadati</taxon>
        <taxon>Pseudomonadota</taxon>
        <taxon>Gammaproteobacteria</taxon>
        <taxon>Orbales</taxon>
        <taxon>Orbaceae</taxon>
        <taxon>Frischella</taxon>
    </lineage>
</organism>
<keyword evidence="10 14" id="KW-0573">Peptidoglycan synthesis</keyword>
<protein>
    <recommendedName>
        <fullName evidence="14">Peptidoglycan D,D-transpeptidase MrdA</fullName>
        <ecNumber evidence="14">3.4.16.4</ecNumber>
    </recommendedName>
    <alternativeName>
        <fullName evidence="14">Penicillin-binding protein 2</fullName>
        <shortName evidence="14">PBP-2</shortName>
    </alternativeName>
</protein>
<dbReference type="RefSeq" id="WP_187756430.1">
    <property type="nucleotide sequence ID" value="NZ_JABURY010000021.1"/>
</dbReference>
<comment type="caution">
    <text evidence="17">The sequence shown here is derived from an EMBL/GenBank/DDBJ whole genome shotgun (WGS) entry which is preliminary data.</text>
</comment>
<keyword evidence="5 14" id="KW-0121">Carboxypeptidase</keyword>
<evidence type="ECO:0000256" key="10">
    <source>
        <dbReference type="ARBA" id="ARBA00022984"/>
    </source>
</evidence>
<dbReference type="GO" id="GO:0009002">
    <property type="term" value="F:serine-type D-Ala-D-Ala carboxypeptidase activity"/>
    <property type="evidence" value="ECO:0007669"/>
    <property type="project" value="UniProtKB-EC"/>
</dbReference>
<evidence type="ECO:0000256" key="1">
    <source>
        <dbReference type="ARBA" id="ARBA00004167"/>
    </source>
</evidence>
<dbReference type="SUPFAM" id="SSF56601">
    <property type="entry name" value="beta-lactamase/transpeptidase-like"/>
    <property type="match status" value="1"/>
</dbReference>
<comment type="similarity">
    <text evidence="14">Belongs to the transpeptidase family. MrdA subfamily.</text>
</comment>
<dbReference type="SUPFAM" id="SSF56519">
    <property type="entry name" value="Penicillin binding protein dimerisation domain"/>
    <property type="match status" value="1"/>
</dbReference>
<dbReference type="NCBIfam" id="TIGR03423">
    <property type="entry name" value="pbp2_mrdA"/>
    <property type="match status" value="1"/>
</dbReference>
<keyword evidence="9 14" id="KW-0133">Cell shape</keyword>
<dbReference type="EMBL" id="JABURY010000021">
    <property type="protein sequence ID" value="MBC9131908.1"/>
    <property type="molecule type" value="Genomic_DNA"/>
</dbReference>
<gene>
    <name evidence="14 17" type="primary">mrdA</name>
    <name evidence="17" type="ORF">FcAc13_11415</name>
</gene>
<reference evidence="17 18" key="1">
    <citation type="submission" date="2020-06" db="EMBL/GenBank/DDBJ databases">
        <title>Frischella cerana isolated from Apis cerana gut homogenate.</title>
        <authorList>
            <person name="Wolter L.A."/>
            <person name="Suenami S."/>
            <person name="Miyazaki R."/>
        </authorList>
    </citation>
    <scope>NUCLEOTIDE SEQUENCE [LARGE SCALE GENOMIC DNA]</scope>
    <source>
        <strain evidence="17 18">Ac13</strain>
    </source>
</reference>
<comment type="subcellular location">
    <subcellularLocation>
        <location evidence="14">Cell inner membrane</location>
        <topology evidence="14">Single-pass membrane protein</topology>
    </subcellularLocation>
    <subcellularLocation>
        <location evidence="2">Cell membrane</location>
    </subcellularLocation>
    <subcellularLocation>
        <location evidence="1">Membrane</location>
        <topology evidence="1">Single-pass membrane protein</topology>
    </subcellularLocation>
</comment>
<evidence type="ECO:0000256" key="6">
    <source>
        <dbReference type="ARBA" id="ARBA00022670"/>
    </source>
</evidence>
<evidence type="ECO:0000256" key="9">
    <source>
        <dbReference type="ARBA" id="ARBA00022960"/>
    </source>
</evidence>
<name>A0ABR7R0B9_9GAMM</name>
<dbReference type="Gene3D" id="3.90.1310.10">
    <property type="entry name" value="Penicillin-binding protein 2a (Domain 2)"/>
    <property type="match status" value="1"/>
</dbReference>
<keyword evidence="13 14" id="KW-0961">Cell wall biogenesis/degradation</keyword>
<comment type="function">
    <text evidence="14">Catalyzes cross-linking of the peptidoglycan cell wall.</text>
</comment>
<evidence type="ECO:0000313" key="18">
    <source>
        <dbReference type="Proteomes" id="UP000651208"/>
    </source>
</evidence>
<dbReference type="InterPro" id="IPR012338">
    <property type="entry name" value="Beta-lactam/transpept-like"/>
</dbReference>
<dbReference type="Gene3D" id="3.30.1390.30">
    <property type="entry name" value="Penicillin-binding protein 2a, domain 3"/>
    <property type="match status" value="1"/>
</dbReference>
<evidence type="ECO:0000256" key="14">
    <source>
        <dbReference type="HAMAP-Rule" id="MF_02081"/>
    </source>
</evidence>
<dbReference type="EC" id="3.4.16.4" evidence="14"/>
<keyword evidence="11 14" id="KW-1133">Transmembrane helix</keyword>
<dbReference type="InterPro" id="IPR017790">
    <property type="entry name" value="Penicillin-binding_protein_2"/>
</dbReference>
<comment type="catalytic activity">
    <reaction evidence="14">
        <text>Preferential cleavage: (Ac)2-L-Lys-D-Ala-|-D-Ala. Also transpeptidation of peptidyl-alanyl moieties that are N-acyl substituents of D-alanine.</text>
        <dbReference type="EC" id="3.4.16.4"/>
    </reaction>
</comment>
<evidence type="ECO:0000259" key="15">
    <source>
        <dbReference type="Pfam" id="PF00905"/>
    </source>
</evidence>
<keyword evidence="7 14" id="KW-0812">Transmembrane</keyword>
<feature type="domain" description="Penicillin-binding protein dimerisation" evidence="16">
    <location>
        <begin position="68"/>
        <end position="242"/>
    </location>
</feature>
<dbReference type="Gene3D" id="3.40.710.10">
    <property type="entry name" value="DD-peptidase/beta-lactamase superfamily"/>
    <property type="match status" value="1"/>
</dbReference>
<evidence type="ECO:0000256" key="7">
    <source>
        <dbReference type="ARBA" id="ARBA00022692"/>
    </source>
</evidence>